<dbReference type="OMA" id="VEICEEC"/>
<dbReference type="OrthoDB" id="5856193at2759"/>
<sequence>MLAQATIAPSTHPLADRFSIEMQSDIEKHIDDYEVFCVEICEECEFVRRYNIAYGPRLMYALFVLKRWLTALAFRTYHHIAVSGRFDAIYVGEIIQDWSESESRDPIIVSSSLLRQNYGESPLSAHRILDLLQEWTGVSQIFTRNLYQNRRNDVILVTSVGTATARQRLARLLLLPIDQLRRAIRDEIMPLSVRDESL</sequence>
<reference evidence="2" key="1">
    <citation type="journal article" date="2014" name="Nat. Genet.">
        <title>Genome of the human hookworm Necator americanus.</title>
        <authorList>
            <person name="Tang Y.T."/>
            <person name="Gao X."/>
            <person name="Rosa B.A."/>
            <person name="Abubucker S."/>
            <person name="Hallsworth-Pepin K."/>
            <person name="Martin J."/>
            <person name="Tyagi R."/>
            <person name="Heizer E."/>
            <person name="Zhang X."/>
            <person name="Bhonagiri-Palsikar V."/>
            <person name="Minx P."/>
            <person name="Warren W.C."/>
            <person name="Wang Q."/>
            <person name="Zhan B."/>
            <person name="Hotez P.J."/>
            <person name="Sternberg P.W."/>
            <person name="Dougall A."/>
            <person name="Gaze S.T."/>
            <person name="Mulvenna J."/>
            <person name="Sotillo J."/>
            <person name="Ranganathan S."/>
            <person name="Rabelo E.M."/>
            <person name="Wilson R.K."/>
            <person name="Felgner P.L."/>
            <person name="Bethony J."/>
            <person name="Hawdon J.M."/>
            <person name="Gasser R.B."/>
            <person name="Loukas A."/>
            <person name="Mitreva M."/>
        </authorList>
    </citation>
    <scope>NUCLEOTIDE SEQUENCE [LARGE SCALE GENOMIC DNA]</scope>
</reference>
<name>W2TUK0_NECAM</name>
<evidence type="ECO:0000313" key="2">
    <source>
        <dbReference type="Proteomes" id="UP000053676"/>
    </source>
</evidence>
<dbReference type="EMBL" id="KI657760">
    <property type="protein sequence ID" value="ETN85304.1"/>
    <property type="molecule type" value="Genomic_DNA"/>
</dbReference>
<protein>
    <submittedName>
        <fullName evidence="1">Uncharacterized protein</fullName>
    </submittedName>
</protein>
<proteinExistence type="predicted"/>
<dbReference type="AlphaFoldDB" id="W2TUK0"/>
<keyword evidence="2" id="KW-1185">Reference proteome</keyword>
<dbReference type="KEGG" id="nai:NECAME_06464"/>
<accession>W2TUK0</accession>
<evidence type="ECO:0000313" key="1">
    <source>
        <dbReference type="EMBL" id="ETN85304.1"/>
    </source>
</evidence>
<dbReference type="Proteomes" id="UP000053676">
    <property type="component" value="Unassembled WGS sequence"/>
</dbReference>
<gene>
    <name evidence="1" type="ORF">NECAME_06464</name>
</gene>
<organism evidence="1 2">
    <name type="scientific">Necator americanus</name>
    <name type="common">Human hookworm</name>
    <dbReference type="NCBI Taxonomy" id="51031"/>
    <lineage>
        <taxon>Eukaryota</taxon>
        <taxon>Metazoa</taxon>
        <taxon>Ecdysozoa</taxon>
        <taxon>Nematoda</taxon>
        <taxon>Chromadorea</taxon>
        <taxon>Rhabditida</taxon>
        <taxon>Rhabditina</taxon>
        <taxon>Rhabditomorpha</taxon>
        <taxon>Strongyloidea</taxon>
        <taxon>Ancylostomatidae</taxon>
        <taxon>Bunostominae</taxon>
        <taxon>Necator</taxon>
    </lineage>
</organism>